<sequence>MHLREYIALLLRYWPVLVVLPLLTAGLSTLTLLGRTPVFQTTVRLMVTQAPEPDPELPLPPLDVGTTWLTTAYILDDLPAVISSALFATDVQAAMAAQGYALEVPAIQGGLRVETTHRSVLLSATAATPELAVAMAQAAVTSLHEGGLVYWGRFPAGGLQVQVIDPPGAAASSQSLTGLVREVGLRVALALVAAVGIALGLAYLDDRIYHARQAERWTGAPVLGVIPEE</sequence>
<accession>A0A2H3KUV3</accession>
<dbReference type="GO" id="GO:0004713">
    <property type="term" value="F:protein tyrosine kinase activity"/>
    <property type="evidence" value="ECO:0007669"/>
    <property type="project" value="TreeGrafter"/>
</dbReference>
<feature type="transmembrane region" description="Helical" evidence="1">
    <location>
        <begin position="183"/>
        <end position="204"/>
    </location>
</feature>
<dbReference type="RefSeq" id="WP_097652454.1">
    <property type="nucleotide sequence ID" value="NZ_LYXE01000083.1"/>
</dbReference>
<gene>
    <name evidence="2" type="ORF">A9Q02_13615</name>
</gene>
<dbReference type="EMBL" id="LYXE01000083">
    <property type="protein sequence ID" value="PDV99112.1"/>
    <property type="molecule type" value="Genomic_DNA"/>
</dbReference>
<keyword evidence="1" id="KW-0812">Transmembrane</keyword>
<keyword evidence="1" id="KW-1133">Transmembrane helix</keyword>
<dbReference type="InterPro" id="IPR050445">
    <property type="entry name" value="Bact_polysacc_biosynth/exp"/>
</dbReference>
<organism evidence="2 3">
    <name type="scientific">Candidatus Chloroploca asiatica</name>
    <dbReference type="NCBI Taxonomy" id="1506545"/>
    <lineage>
        <taxon>Bacteria</taxon>
        <taxon>Bacillati</taxon>
        <taxon>Chloroflexota</taxon>
        <taxon>Chloroflexia</taxon>
        <taxon>Chloroflexales</taxon>
        <taxon>Chloroflexineae</taxon>
        <taxon>Oscillochloridaceae</taxon>
        <taxon>Candidatus Chloroploca</taxon>
    </lineage>
</organism>
<dbReference type="PANTHER" id="PTHR32309">
    <property type="entry name" value="TYROSINE-PROTEIN KINASE"/>
    <property type="match status" value="1"/>
</dbReference>
<keyword evidence="3" id="KW-1185">Reference proteome</keyword>
<evidence type="ECO:0008006" key="4">
    <source>
        <dbReference type="Google" id="ProtNLM"/>
    </source>
</evidence>
<dbReference type="AlphaFoldDB" id="A0A2H3KUV3"/>
<reference evidence="2 3" key="1">
    <citation type="submission" date="2016-05" db="EMBL/GenBank/DDBJ databases">
        <authorList>
            <person name="Lavstsen T."/>
            <person name="Jespersen J.S."/>
        </authorList>
    </citation>
    <scope>NUCLEOTIDE SEQUENCE [LARGE SCALE GENOMIC DNA]</scope>
    <source>
        <strain evidence="2 3">B7-9</strain>
    </source>
</reference>
<name>A0A2H3KUV3_9CHLR</name>
<dbReference type="OrthoDB" id="156830at2"/>
<comment type="caution">
    <text evidence="2">The sequence shown here is derived from an EMBL/GenBank/DDBJ whole genome shotgun (WGS) entry which is preliminary data.</text>
</comment>
<evidence type="ECO:0000313" key="3">
    <source>
        <dbReference type="Proteomes" id="UP000220922"/>
    </source>
</evidence>
<dbReference type="GO" id="GO:0005886">
    <property type="term" value="C:plasma membrane"/>
    <property type="evidence" value="ECO:0007669"/>
    <property type="project" value="TreeGrafter"/>
</dbReference>
<dbReference type="PANTHER" id="PTHR32309:SF13">
    <property type="entry name" value="FERRIC ENTEROBACTIN TRANSPORT PROTEIN FEPE"/>
    <property type="match status" value="1"/>
</dbReference>
<evidence type="ECO:0000256" key="1">
    <source>
        <dbReference type="SAM" id="Phobius"/>
    </source>
</evidence>
<evidence type="ECO:0000313" key="2">
    <source>
        <dbReference type="EMBL" id="PDV99112.1"/>
    </source>
</evidence>
<proteinExistence type="predicted"/>
<feature type="transmembrane region" description="Helical" evidence="1">
    <location>
        <begin position="12"/>
        <end position="34"/>
    </location>
</feature>
<keyword evidence="1" id="KW-0472">Membrane</keyword>
<protein>
    <recommendedName>
        <fullName evidence="4">Lipopolysaccharide biosynthesis protein</fullName>
    </recommendedName>
</protein>
<dbReference type="Proteomes" id="UP000220922">
    <property type="component" value="Unassembled WGS sequence"/>
</dbReference>